<reference evidence="1 2" key="1">
    <citation type="submission" date="2024-02" db="EMBL/GenBank/DDBJ databases">
        <authorList>
            <person name="Chen Y."/>
            <person name="Shah S."/>
            <person name="Dougan E. K."/>
            <person name="Thang M."/>
            <person name="Chan C."/>
        </authorList>
    </citation>
    <scope>NUCLEOTIDE SEQUENCE [LARGE SCALE GENOMIC DNA]</scope>
</reference>
<organism evidence="1 2">
    <name type="scientific">Durusdinium trenchii</name>
    <dbReference type="NCBI Taxonomy" id="1381693"/>
    <lineage>
        <taxon>Eukaryota</taxon>
        <taxon>Sar</taxon>
        <taxon>Alveolata</taxon>
        <taxon>Dinophyceae</taxon>
        <taxon>Suessiales</taxon>
        <taxon>Symbiodiniaceae</taxon>
        <taxon>Durusdinium</taxon>
    </lineage>
</organism>
<feature type="non-terminal residue" evidence="1">
    <location>
        <position position="1"/>
    </location>
</feature>
<name>A0ABP0HIU6_9DINO</name>
<evidence type="ECO:0000313" key="1">
    <source>
        <dbReference type="EMBL" id="CAK8989872.1"/>
    </source>
</evidence>
<gene>
    <name evidence="1" type="ORF">SCF082_LOCUS2003</name>
</gene>
<sequence>RKYGARLLDVGTIEDGGDRGWAFTKAPQVGNRVPFVSSAQLHAMCYGPRELQKSPAAIARQARQTRVNAVAERRPPSRATTPSSSVPLLLEDARMERQVSQFERQVSQVSQFERQVSQMSRMSSRLSSRSILTCRTASVLIPPRAWWCRT</sequence>
<accession>A0ABP0HIU6</accession>
<dbReference type="EMBL" id="CAXAMM010001000">
    <property type="protein sequence ID" value="CAK8989872.1"/>
    <property type="molecule type" value="Genomic_DNA"/>
</dbReference>
<proteinExistence type="predicted"/>
<dbReference type="Proteomes" id="UP001642464">
    <property type="component" value="Unassembled WGS sequence"/>
</dbReference>
<protein>
    <submittedName>
        <fullName evidence="1">Ankyrin repeat and SAM domain-containing protein 1A</fullName>
    </submittedName>
</protein>
<comment type="caution">
    <text evidence="1">The sequence shown here is derived from an EMBL/GenBank/DDBJ whole genome shotgun (WGS) entry which is preliminary data.</text>
</comment>
<keyword evidence="2" id="KW-1185">Reference proteome</keyword>
<evidence type="ECO:0000313" key="2">
    <source>
        <dbReference type="Proteomes" id="UP001642464"/>
    </source>
</evidence>